<evidence type="ECO:0000256" key="8">
    <source>
        <dbReference type="SAM" id="MobiDB-lite"/>
    </source>
</evidence>
<reference evidence="9" key="1">
    <citation type="submission" date="2021-09" db="EMBL/GenBank/DDBJ databases">
        <authorList>
            <consortium name="AG Swart"/>
            <person name="Singh M."/>
            <person name="Singh A."/>
            <person name="Seah K."/>
            <person name="Emmerich C."/>
        </authorList>
    </citation>
    <scope>NUCLEOTIDE SEQUENCE</scope>
    <source>
        <strain evidence="9">ATCC30299</strain>
    </source>
</reference>
<dbReference type="Proteomes" id="UP001162131">
    <property type="component" value="Unassembled WGS sequence"/>
</dbReference>
<evidence type="ECO:0000256" key="4">
    <source>
        <dbReference type="ARBA" id="ARBA00022728"/>
    </source>
</evidence>
<evidence type="ECO:0000256" key="5">
    <source>
        <dbReference type="ARBA" id="ARBA00023187"/>
    </source>
</evidence>
<evidence type="ECO:0000313" key="9">
    <source>
        <dbReference type="EMBL" id="CAG9310707.1"/>
    </source>
</evidence>
<evidence type="ECO:0000313" key="10">
    <source>
        <dbReference type="Proteomes" id="UP001162131"/>
    </source>
</evidence>
<feature type="region of interest" description="Disordered" evidence="8">
    <location>
        <begin position="190"/>
        <end position="230"/>
    </location>
</feature>
<keyword evidence="10" id="KW-1185">Reference proteome</keyword>
<organism evidence="9 10">
    <name type="scientific">Blepharisma stoltei</name>
    <dbReference type="NCBI Taxonomy" id="1481888"/>
    <lineage>
        <taxon>Eukaryota</taxon>
        <taxon>Sar</taxon>
        <taxon>Alveolata</taxon>
        <taxon>Ciliophora</taxon>
        <taxon>Postciliodesmatophora</taxon>
        <taxon>Heterotrichea</taxon>
        <taxon>Heterotrichida</taxon>
        <taxon>Blepharismidae</taxon>
        <taxon>Blepharisma</taxon>
    </lineage>
</organism>
<comment type="caution">
    <text evidence="9">The sequence shown here is derived from an EMBL/GenBank/DDBJ whole genome shotgun (WGS) entry which is preliminary data.</text>
</comment>
<comment type="similarity">
    <text evidence="2 7">Belongs to the PRP38 family.</text>
</comment>
<evidence type="ECO:0000256" key="3">
    <source>
        <dbReference type="ARBA" id="ARBA00022664"/>
    </source>
</evidence>
<comment type="function">
    <text evidence="7">Required for pre-mRNA splicing.</text>
</comment>
<dbReference type="AlphaFoldDB" id="A0AAU9IB14"/>
<dbReference type="GO" id="GO:0000398">
    <property type="term" value="P:mRNA splicing, via spliceosome"/>
    <property type="evidence" value="ECO:0007669"/>
    <property type="project" value="UniProtKB-UniRule"/>
</dbReference>
<dbReference type="PANTHER" id="PTHR23142">
    <property type="entry name" value="PRE-MRNA-SPLICING FACTOR 38A-RELATED"/>
    <property type="match status" value="1"/>
</dbReference>
<gene>
    <name evidence="9" type="ORF">BSTOLATCC_MIC1547</name>
</gene>
<evidence type="ECO:0000256" key="2">
    <source>
        <dbReference type="ARBA" id="ARBA00006164"/>
    </source>
</evidence>
<dbReference type="InterPro" id="IPR005037">
    <property type="entry name" value="PRP38"/>
</dbReference>
<feature type="compositionally biased region" description="Basic and acidic residues" evidence="8">
    <location>
        <begin position="193"/>
        <end position="202"/>
    </location>
</feature>
<keyword evidence="5 7" id="KW-0508">mRNA splicing</keyword>
<evidence type="ECO:0000256" key="6">
    <source>
        <dbReference type="ARBA" id="ARBA00023242"/>
    </source>
</evidence>
<sequence length="250" mass="28874">MSNEGSRVTGINPVLLIDKIIRAKIYASTYYKESCFALNAKTIIDRAVELKSIGGTFGGARKPTPFLCLALKLLQINPEWEIIQKYIEQEDYKYLRALGCLYVRLIGKPKEAYEILEPVYNDYRKILIRNSDSTLSVSHMDEFIEDLLSKEIVFDLVLPHLPKRHMLEELEILNPRKSALDNELQFEENVVQQHHEEEERERKRNLKKKSKLGEGGQNPQKEPVPESIEYWNSIRQQMGLPPLKAPPAAK</sequence>
<keyword evidence="4 7" id="KW-0747">Spliceosome</keyword>
<dbReference type="Pfam" id="PF03371">
    <property type="entry name" value="PRP38"/>
    <property type="match status" value="1"/>
</dbReference>
<dbReference type="EMBL" id="CAJZBQ010000002">
    <property type="protein sequence ID" value="CAG9310707.1"/>
    <property type="molecule type" value="Genomic_DNA"/>
</dbReference>
<keyword evidence="3 7" id="KW-0507">mRNA processing</keyword>
<dbReference type="GO" id="GO:0005681">
    <property type="term" value="C:spliceosomal complex"/>
    <property type="evidence" value="ECO:0007669"/>
    <property type="project" value="UniProtKB-KW"/>
</dbReference>
<proteinExistence type="inferred from homology"/>
<comment type="subcellular location">
    <subcellularLocation>
        <location evidence="1 7">Nucleus</location>
    </subcellularLocation>
</comment>
<accession>A0AAU9IB14</accession>
<keyword evidence="6 7" id="KW-0539">Nucleus</keyword>
<name>A0AAU9IB14_9CILI</name>
<protein>
    <recommendedName>
        <fullName evidence="7">Pre-mRNA-splicing factor 38</fullName>
    </recommendedName>
</protein>
<evidence type="ECO:0000256" key="7">
    <source>
        <dbReference type="RuleBase" id="RU367025"/>
    </source>
</evidence>
<evidence type="ECO:0000256" key="1">
    <source>
        <dbReference type="ARBA" id="ARBA00004123"/>
    </source>
</evidence>